<evidence type="ECO:0000256" key="4">
    <source>
        <dbReference type="ARBA" id="ARBA00022989"/>
    </source>
</evidence>
<keyword evidence="2 7" id="KW-0812">Transmembrane</keyword>
<keyword evidence="5 7" id="KW-0472">Membrane</keyword>
<sequence>MDQKPQHLTSSSVEKPPKGSAISWMDIGVAFTILAIFALIVFNINSNMIAAGIQPGFSFLTKQAGFDLAESLISYNANDSYLRAIFAGLVNTIVVAAVSLIIACLVGLVIGLLSVSNTRITRLFALAYVELFRNMPKLLVLLTGSAEFSLQSGEWETKGKYCEPSTLPKADQERTEAPIYARSSLGETAREIEANETTQAAESARVLQMLDDLGKSPHIENQDMQEPTAQQSTPPQSHPSTQAIQADAASPSSNSHMPLRGKSIALSSTDEAVIREAVSLNLADETSARFRNIAAVDMEDGTYIVCGFVNGKNQFGAYTGYQIFYGVYRPVDPIFVTKYIIKPSFGLSLCVASGGEFKH</sequence>
<feature type="compositionally biased region" description="Polar residues" evidence="6">
    <location>
        <begin position="222"/>
        <end position="256"/>
    </location>
</feature>
<dbReference type="EMBL" id="QNRH01000002">
    <property type="protein sequence ID" value="RBO97231.1"/>
    <property type="molecule type" value="Genomic_DNA"/>
</dbReference>
<evidence type="ECO:0000256" key="7">
    <source>
        <dbReference type="SAM" id="Phobius"/>
    </source>
</evidence>
<dbReference type="Gene3D" id="1.10.3720.10">
    <property type="entry name" value="MetI-like"/>
    <property type="match status" value="1"/>
</dbReference>
<evidence type="ECO:0000256" key="2">
    <source>
        <dbReference type="ARBA" id="ARBA00022692"/>
    </source>
</evidence>
<evidence type="ECO:0000256" key="1">
    <source>
        <dbReference type="ARBA" id="ARBA00004651"/>
    </source>
</evidence>
<accession>A0A366E4C6</accession>
<keyword evidence="4 7" id="KW-1133">Transmembrane helix</keyword>
<dbReference type="PANTHER" id="PTHR30614:SF0">
    <property type="entry name" value="L-CYSTINE TRANSPORT SYSTEM PERMEASE PROTEIN TCYL"/>
    <property type="match status" value="1"/>
</dbReference>
<organism evidence="8 9">
    <name type="scientific">Pseudochrobactrum asaccharolyticum</name>
    <dbReference type="NCBI Taxonomy" id="354351"/>
    <lineage>
        <taxon>Bacteria</taxon>
        <taxon>Pseudomonadati</taxon>
        <taxon>Pseudomonadota</taxon>
        <taxon>Alphaproteobacteria</taxon>
        <taxon>Hyphomicrobiales</taxon>
        <taxon>Brucellaceae</taxon>
        <taxon>Pseudochrobactrum</taxon>
    </lineage>
</organism>
<evidence type="ECO:0000313" key="8">
    <source>
        <dbReference type="EMBL" id="RBO97231.1"/>
    </source>
</evidence>
<feature type="transmembrane region" description="Helical" evidence="7">
    <location>
        <begin position="21"/>
        <end position="42"/>
    </location>
</feature>
<dbReference type="OrthoDB" id="9811083at2"/>
<dbReference type="GO" id="GO:0006865">
    <property type="term" value="P:amino acid transport"/>
    <property type="evidence" value="ECO:0007669"/>
    <property type="project" value="UniProtKB-KW"/>
</dbReference>
<reference evidence="8 9" key="1">
    <citation type="submission" date="2018-06" db="EMBL/GenBank/DDBJ databases">
        <title>Genomic Encyclopedia of Type Strains, Phase IV (KMG-IV): sequencing the most valuable type-strain genomes for metagenomic binning, comparative biology and taxonomic classification.</title>
        <authorList>
            <person name="Goeker M."/>
        </authorList>
    </citation>
    <scope>NUCLEOTIDE SEQUENCE [LARGE SCALE GENOMIC DNA]</scope>
    <source>
        <strain evidence="8 9">DSM 25619</strain>
    </source>
</reference>
<feature type="region of interest" description="Disordered" evidence="6">
    <location>
        <begin position="216"/>
        <end position="260"/>
    </location>
</feature>
<comment type="subcellular location">
    <subcellularLocation>
        <location evidence="1">Cell membrane</location>
        <topology evidence="1">Multi-pass membrane protein</topology>
    </subcellularLocation>
</comment>
<protein>
    <submittedName>
        <fullName evidence="8">His/Glu/Gln/Arg/opine family amino acid ABC transporter permease subunit</fullName>
    </submittedName>
</protein>
<proteinExistence type="predicted"/>
<keyword evidence="3" id="KW-0813">Transport</keyword>
<evidence type="ECO:0000256" key="5">
    <source>
        <dbReference type="ARBA" id="ARBA00023136"/>
    </source>
</evidence>
<feature type="transmembrane region" description="Helical" evidence="7">
    <location>
        <begin position="84"/>
        <end position="113"/>
    </location>
</feature>
<dbReference type="GO" id="GO:0055085">
    <property type="term" value="P:transmembrane transport"/>
    <property type="evidence" value="ECO:0007669"/>
    <property type="project" value="InterPro"/>
</dbReference>
<gene>
    <name evidence="8" type="ORF">DFR47_10212</name>
</gene>
<dbReference type="InterPro" id="IPR000515">
    <property type="entry name" value="MetI-like"/>
</dbReference>
<dbReference type="InterPro" id="IPR035906">
    <property type="entry name" value="MetI-like_sf"/>
</dbReference>
<dbReference type="GO" id="GO:0005886">
    <property type="term" value="C:plasma membrane"/>
    <property type="evidence" value="ECO:0007669"/>
    <property type="project" value="UniProtKB-SubCell"/>
</dbReference>
<keyword evidence="3" id="KW-0029">Amino-acid transport</keyword>
<dbReference type="AlphaFoldDB" id="A0A366E4C6"/>
<evidence type="ECO:0000313" key="9">
    <source>
        <dbReference type="Proteomes" id="UP000252893"/>
    </source>
</evidence>
<evidence type="ECO:0000256" key="6">
    <source>
        <dbReference type="SAM" id="MobiDB-lite"/>
    </source>
</evidence>
<dbReference type="InterPro" id="IPR043429">
    <property type="entry name" value="ArtM/GltK/GlnP/TcyL/YhdX-like"/>
</dbReference>
<dbReference type="Proteomes" id="UP000252893">
    <property type="component" value="Unassembled WGS sequence"/>
</dbReference>
<dbReference type="PANTHER" id="PTHR30614">
    <property type="entry name" value="MEMBRANE COMPONENT OF AMINO ACID ABC TRANSPORTER"/>
    <property type="match status" value="1"/>
</dbReference>
<keyword evidence="9" id="KW-1185">Reference proteome</keyword>
<comment type="caution">
    <text evidence="8">The sequence shown here is derived from an EMBL/GenBank/DDBJ whole genome shotgun (WGS) entry which is preliminary data.</text>
</comment>
<dbReference type="CDD" id="cd06261">
    <property type="entry name" value="TM_PBP2"/>
    <property type="match status" value="1"/>
</dbReference>
<evidence type="ECO:0000256" key="3">
    <source>
        <dbReference type="ARBA" id="ARBA00022970"/>
    </source>
</evidence>
<name>A0A366E4C6_9HYPH</name>
<dbReference type="SUPFAM" id="SSF161098">
    <property type="entry name" value="MetI-like"/>
    <property type="match status" value="1"/>
</dbReference>
<dbReference type="RefSeq" id="WP_113943270.1">
    <property type="nucleotide sequence ID" value="NZ_JBHEEG010000012.1"/>
</dbReference>